<dbReference type="Gene3D" id="3.30.420.10">
    <property type="entry name" value="Ribonuclease H-like superfamily/Ribonuclease H"/>
    <property type="match status" value="1"/>
</dbReference>
<keyword evidence="2" id="KW-0378">Hydrolase</keyword>
<dbReference type="PANTHER" id="PTHR30231:SF41">
    <property type="entry name" value="DNA POLYMERASE III SUBUNIT EPSILON"/>
    <property type="match status" value="1"/>
</dbReference>
<protein>
    <submittedName>
        <fullName evidence="2">3'-5' exonuclease</fullName>
    </submittedName>
</protein>
<reference evidence="2 3" key="1">
    <citation type="submission" date="2022-02" db="EMBL/GenBank/DDBJ databases">
        <title>Paenibacillus sp. MBLB1776 Whole Genome Shotgun Sequencing.</title>
        <authorList>
            <person name="Hwang C.Y."/>
            <person name="Cho E.-S."/>
            <person name="Seo M.-J."/>
        </authorList>
    </citation>
    <scope>NUCLEOTIDE SEQUENCE [LARGE SCALE GENOMIC DNA]</scope>
    <source>
        <strain evidence="2 3">MBLB1776</strain>
    </source>
</reference>
<evidence type="ECO:0000313" key="3">
    <source>
        <dbReference type="Proteomes" id="UP001305702"/>
    </source>
</evidence>
<gene>
    <name evidence="2" type="ORF">MJA45_03720</name>
</gene>
<dbReference type="RefSeq" id="WP_315605947.1">
    <property type="nucleotide sequence ID" value="NZ_CP130318.1"/>
</dbReference>
<dbReference type="Proteomes" id="UP001305702">
    <property type="component" value="Chromosome"/>
</dbReference>
<accession>A0AA96LHJ3</accession>
<dbReference type="EMBL" id="CP130318">
    <property type="protein sequence ID" value="WNQ12170.1"/>
    <property type="molecule type" value="Genomic_DNA"/>
</dbReference>
<feature type="domain" description="Exonuclease" evidence="1">
    <location>
        <begin position="25"/>
        <end position="152"/>
    </location>
</feature>
<dbReference type="InterPro" id="IPR013520">
    <property type="entry name" value="Ribonucl_H"/>
</dbReference>
<dbReference type="KEGG" id="paun:MJA45_03720"/>
<dbReference type="InterPro" id="IPR012337">
    <property type="entry name" value="RNaseH-like_sf"/>
</dbReference>
<dbReference type="GO" id="GO:0045004">
    <property type="term" value="P:DNA replication proofreading"/>
    <property type="evidence" value="ECO:0007669"/>
    <property type="project" value="TreeGrafter"/>
</dbReference>
<dbReference type="SMART" id="SM00479">
    <property type="entry name" value="EXOIII"/>
    <property type="match status" value="1"/>
</dbReference>
<dbReference type="AlphaFoldDB" id="A0AA96LHJ3"/>
<dbReference type="CDD" id="cd06127">
    <property type="entry name" value="DEDDh"/>
    <property type="match status" value="1"/>
</dbReference>
<organism evidence="2 3">
    <name type="scientific">Paenibacillus aurantius</name>
    <dbReference type="NCBI Taxonomy" id="2918900"/>
    <lineage>
        <taxon>Bacteria</taxon>
        <taxon>Bacillati</taxon>
        <taxon>Bacillota</taxon>
        <taxon>Bacilli</taxon>
        <taxon>Bacillales</taxon>
        <taxon>Paenibacillaceae</taxon>
        <taxon>Paenibacillus</taxon>
    </lineage>
</organism>
<sequence>MKITHLSDSDYSIEGLILDELGSRRFCVFDLEATGPDPDEDFITQIGAVCLDGDGLARQSFQTLVKSPKPIPPLIEKLTGIRNADLTEAPSFREALDAFRTYAGDAVLVTQAGYEYDWPLLHKECERNSLPAMTNPILDTKVLFAYLHEVEE</sequence>
<keyword evidence="2" id="KW-0540">Nuclease</keyword>
<dbReference type="GO" id="GO:0008408">
    <property type="term" value="F:3'-5' exonuclease activity"/>
    <property type="evidence" value="ECO:0007669"/>
    <property type="project" value="TreeGrafter"/>
</dbReference>
<dbReference type="InterPro" id="IPR036397">
    <property type="entry name" value="RNaseH_sf"/>
</dbReference>
<keyword evidence="2" id="KW-0269">Exonuclease</keyword>
<keyword evidence="3" id="KW-1185">Reference proteome</keyword>
<dbReference type="GO" id="GO:0005829">
    <property type="term" value="C:cytosol"/>
    <property type="evidence" value="ECO:0007669"/>
    <property type="project" value="TreeGrafter"/>
</dbReference>
<evidence type="ECO:0000259" key="1">
    <source>
        <dbReference type="SMART" id="SM00479"/>
    </source>
</evidence>
<dbReference type="Pfam" id="PF00929">
    <property type="entry name" value="RNase_T"/>
    <property type="match status" value="1"/>
</dbReference>
<name>A0AA96LHJ3_9BACL</name>
<dbReference type="GO" id="GO:0003676">
    <property type="term" value="F:nucleic acid binding"/>
    <property type="evidence" value="ECO:0007669"/>
    <property type="project" value="InterPro"/>
</dbReference>
<evidence type="ECO:0000313" key="2">
    <source>
        <dbReference type="EMBL" id="WNQ12170.1"/>
    </source>
</evidence>
<proteinExistence type="predicted"/>
<dbReference type="PANTHER" id="PTHR30231">
    <property type="entry name" value="DNA POLYMERASE III SUBUNIT EPSILON"/>
    <property type="match status" value="1"/>
</dbReference>
<dbReference type="SUPFAM" id="SSF53098">
    <property type="entry name" value="Ribonuclease H-like"/>
    <property type="match status" value="1"/>
</dbReference>